<name>A0A7S0MJ87_9CRYP</name>
<keyword evidence="2" id="KW-1133">Transmembrane helix</keyword>
<feature type="region of interest" description="Disordered" evidence="1">
    <location>
        <begin position="153"/>
        <end position="226"/>
    </location>
</feature>
<evidence type="ECO:0000256" key="2">
    <source>
        <dbReference type="SAM" id="Phobius"/>
    </source>
</evidence>
<dbReference type="PROSITE" id="PS51257">
    <property type="entry name" value="PROKAR_LIPOPROTEIN"/>
    <property type="match status" value="1"/>
</dbReference>
<reference evidence="3" key="1">
    <citation type="submission" date="2021-01" db="EMBL/GenBank/DDBJ databases">
        <authorList>
            <person name="Corre E."/>
            <person name="Pelletier E."/>
            <person name="Niang G."/>
            <person name="Scheremetjew M."/>
            <person name="Finn R."/>
            <person name="Kale V."/>
            <person name="Holt S."/>
            <person name="Cochrane G."/>
            <person name="Meng A."/>
            <person name="Brown T."/>
            <person name="Cohen L."/>
        </authorList>
    </citation>
    <scope>NUCLEOTIDE SEQUENCE</scope>
    <source>
        <strain evidence="3">CCAP979/52</strain>
    </source>
</reference>
<organism evidence="3">
    <name type="scientific">Cryptomonas curvata</name>
    <dbReference type="NCBI Taxonomy" id="233186"/>
    <lineage>
        <taxon>Eukaryota</taxon>
        <taxon>Cryptophyceae</taxon>
        <taxon>Cryptomonadales</taxon>
        <taxon>Cryptomonadaceae</taxon>
        <taxon>Cryptomonas</taxon>
    </lineage>
</organism>
<dbReference type="AlphaFoldDB" id="A0A7S0MJ87"/>
<feature type="transmembrane region" description="Helical" evidence="2">
    <location>
        <begin position="16"/>
        <end position="36"/>
    </location>
</feature>
<keyword evidence="2" id="KW-0812">Transmembrane</keyword>
<feature type="compositionally biased region" description="Basic and acidic residues" evidence="1">
    <location>
        <begin position="190"/>
        <end position="200"/>
    </location>
</feature>
<evidence type="ECO:0000313" key="3">
    <source>
        <dbReference type="EMBL" id="CAD8640210.1"/>
    </source>
</evidence>
<accession>A0A7S0MJ87</accession>
<gene>
    <name evidence="3" type="ORF">CCUR1050_LOCUS17894</name>
</gene>
<sequence length="226" mass="24591">MQESVRARRGTAEWGSFWGAGFAALSCIGLLCVLVVREANNSPRALIGGSQMLWGGDGLVTTGDYVDGRRTVPGLHTDCIPGVLRSDCSPAQEDGAWSTEAAEYIDKHTDGGHSKTMEHLQAAVDRAFKAKDDYLAACLRDWRNCNRPAEEVTGYDDRIDPEDDSANYDIRQPFSAKPSLKGSGVPQQDRYSEYNPRMDDGAWNDVEAPHGAHGDGGLVSSAYYTD</sequence>
<keyword evidence="2" id="KW-0472">Membrane</keyword>
<protein>
    <submittedName>
        <fullName evidence="3">Uncharacterized protein</fullName>
    </submittedName>
</protein>
<evidence type="ECO:0000256" key="1">
    <source>
        <dbReference type="SAM" id="MobiDB-lite"/>
    </source>
</evidence>
<dbReference type="EMBL" id="HBEZ01032316">
    <property type="protein sequence ID" value="CAD8640210.1"/>
    <property type="molecule type" value="Transcribed_RNA"/>
</dbReference>
<proteinExistence type="predicted"/>